<feature type="domain" description="N-acetyltransferase" evidence="1">
    <location>
        <begin position="25"/>
        <end position="173"/>
    </location>
</feature>
<dbReference type="GO" id="GO:0016747">
    <property type="term" value="F:acyltransferase activity, transferring groups other than amino-acyl groups"/>
    <property type="evidence" value="ECO:0007669"/>
    <property type="project" value="InterPro"/>
</dbReference>
<name>D1YX73_METPS</name>
<dbReference type="eggNOG" id="arCOG00843">
    <property type="taxonomic scope" value="Archaea"/>
</dbReference>
<dbReference type="CDD" id="cd04301">
    <property type="entry name" value="NAT_SF"/>
    <property type="match status" value="1"/>
</dbReference>
<dbReference type="PANTHER" id="PTHR43792">
    <property type="entry name" value="GNAT FAMILY, PUTATIVE (AFU_ORTHOLOGUE AFUA_3G00765)-RELATED-RELATED"/>
    <property type="match status" value="1"/>
</dbReference>
<organism evidence="2 3">
    <name type="scientific">Methanocella paludicola (strain DSM 17711 / JCM 13418 / NBRC 101707 / SANAE)</name>
    <dbReference type="NCBI Taxonomy" id="304371"/>
    <lineage>
        <taxon>Archaea</taxon>
        <taxon>Methanobacteriati</taxon>
        <taxon>Methanobacteriota</taxon>
        <taxon>Stenosarchaea group</taxon>
        <taxon>Methanomicrobia</taxon>
        <taxon>Methanocellales</taxon>
        <taxon>Methanocellaceae</taxon>
        <taxon>Methanocella</taxon>
    </lineage>
</organism>
<dbReference type="AlphaFoldDB" id="D1YX73"/>
<dbReference type="RefSeq" id="WP_012899724.1">
    <property type="nucleotide sequence ID" value="NC_013665.1"/>
</dbReference>
<gene>
    <name evidence="2" type="ordered locus">MCP_0973</name>
</gene>
<dbReference type="KEGG" id="mpd:MCP_0973"/>
<dbReference type="STRING" id="304371.MCP_0973"/>
<evidence type="ECO:0000259" key="1">
    <source>
        <dbReference type="PROSITE" id="PS51186"/>
    </source>
</evidence>
<protein>
    <submittedName>
        <fullName evidence="2">GCN5-related N-acetyltransferase family protein</fullName>
    </submittedName>
</protein>
<proteinExistence type="predicted"/>
<accession>D1YX73</accession>
<dbReference type="PROSITE" id="PS51186">
    <property type="entry name" value="GNAT"/>
    <property type="match status" value="1"/>
</dbReference>
<evidence type="ECO:0000313" key="2">
    <source>
        <dbReference type="EMBL" id="BAI61045.1"/>
    </source>
</evidence>
<dbReference type="SUPFAM" id="SSF55729">
    <property type="entry name" value="Acyl-CoA N-acyltransferases (Nat)"/>
    <property type="match status" value="1"/>
</dbReference>
<dbReference type="GeneID" id="8682864"/>
<dbReference type="PANTHER" id="PTHR43792:SF13">
    <property type="entry name" value="ACETYLTRANSFERASE"/>
    <property type="match status" value="1"/>
</dbReference>
<keyword evidence="3" id="KW-1185">Reference proteome</keyword>
<dbReference type="Gene3D" id="3.40.630.30">
    <property type="match status" value="1"/>
</dbReference>
<sequence length="180" mass="20228">MAELRIRTAHLELISGSSEILKADMEGREALSAALEAKVIEGWPPEIWRDAVEEFFTRAMKHPGLAVWLNWYWVLVEDGERTLIGSGGFTGAPFNGEVMIGYSMLEPYQRKGYGSEAVSALVNWAFANPGVQRIVAETHGNNRASIRLLEKCGFEYAGRGFENGTIRYSIMREKWLLSKK</sequence>
<dbReference type="EMBL" id="AP011532">
    <property type="protein sequence ID" value="BAI61045.1"/>
    <property type="molecule type" value="Genomic_DNA"/>
</dbReference>
<dbReference type="Pfam" id="PF13302">
    <property type="entry name" value="Acetyltransf_3"/>
    <property type="match status" value="1"/>
</dbReference>
<evidence type="ECO:0000313" key="3">
    <source>
        <dbReference type="Proteomes" id="UP000001882"/>
    </source>
</evidence>
<dbReference type="InterPro" id="IPR000182">
    <property type="entry name" value="GNAT_dom"/>
</dbReference>
<dbReference type="InParanoid" id="D1YX73"/>
<dbReference type="OrthoDB" id="120213at2157"/>
<dbReference type="InterPro" id="IPR051531">
    <property type="entry name" value="N-acetyltransferase"/>
</dbReference>
<reference evidence="2 3" key="1">
    <citation type="journal article" date="2007" name="Appl. Environ. Microbiol.">
        <title>Isolation of key methanogens for global methane emission from rice paddy fields: a novel isolate affiliated with the clone cluster rice cluster I.</title>
        <authorList>
            <person name="Sakai S."/>
            <person name="Imachi H."/>
            <person name="Sekiguchi Y."/>
            <person name="Ohashi A."/>
            <person name="Harada H."/>
            <person name="Kamagata Y."/>
        </authorList>
    </citation>
    <scope>NUCLEOTIDE SEQUENCE [LARGE SCALE GENOMIC DNA]</scope>
    <source>
        <strain evidence="3">DSM 17711 / JCM 13418 / NBRC 101707 / SANAE</strain>
    </source>
</reference>
<reference evidence="3" key="3">
    <citation type="journal article" date="2011" name="PLoS ONE">
        <title>Genome sequence of a mesophilic hydrogenotrophic methanogen Methanocella paludicola, the first cultivated representative of the order Methanocellales.</title>
        <authorList>
            <person name="Sakai S."/>
            <person name="Takaki Y."/>
            <person name="Shimamura S."/>
            <person name="Sekine M."/>
            <person name="Tajima T."/>
            <person name="Kosugi H."/>
            <person name="Ichikawa N."/>
            <person name="Tasumi E."/>
            <person name="Hiraki A.T."/>
            <person name="Shimizu A."/>
            <person name="Kato Y."/>
            <person name="Nishiko R."/>
            <person name="Mori K."/>
            <person name="Fujita N."/>
            <person name="Imachi H."/>
            <person name="Takai K."/>
        </authorList>
    </citation>
    <scope>NUCLEOTIDE SEQUENCE [LARGE SCALE GENOMIC DNA]</scope>
    <source>
        <strain evidence="3">DSM 17711 / JCM 13418 / NBRC 101707 / SANAE</strain>
    </source>
</reference>
<dbReference type="InterPro" id="IPR016181">
    <property type="entry name" value="Acyl_CoA_acyltransferase"/>
</dbReference>
<dbReference type="Proteomes" id="UP000001882">
    <property type="component" value="Chromosome"/>
</dbReference>
<reference evidence="2 3" key="2">
    <citation type="journal article" date="2008" name="Int. J. Syst. Evol. Microbiol.">
        <title>Methanocella paludicola gen. nov., sp. nov., a methane-producing archaeon, the first isolate of the lineage 'Rice Cluster I', and proposal of the new archaeal order Methanocellales ord. nov.</title>
        <authorList>
            <person name="Sakai S."/>
            <person name="Imachi H."/>
            <person name="Hanada S."/>
            <person name="Ohashi A."/>
            <person name="Harada H."/>
            <person name="Kamagata Y."/>
        </authorList>
    </citation>
    <scope>NUCLEOTIDE SEQUENCE [LARGE SCALE GENOMIC DNA]</scope>
    <source>
        <strain evidence="3">DSM 17711 / JCM 13418 / NBRC 101707 / SANAE</strain>
    </source>
</reference>